<proteinExistence type="inferred from homology"/>
<keyword evidence="1 3" id="KW-0689">Ribosomal protein</keyword>
<dbReference type="GO" id="GO:0015935">
    <property type="term" value="C:small ribosomal subunit"/>
    <property type="evidence" value="ECO:0007669"/>
    <property type="project" value="TreeGrafter"/>
</dbReference>
<evidence type="ECO:0000256" key="1">
    <source>
        <dbReference type="ARBA" id="ARBA00022980"/>
    </source>
</evidence>
<evidence type="ECO:0000313" key="5">
    <source>
        <dbReference type="EMBL" id="ADI16545.1"/>
    </source>
</evidence>
<accession>E0XQ54</accession>
<dbReference type="PANTHER" id="PTHR12919">
    <property type="entry name" value="30S RIBOSOMAL PROTEIN S16"/>
    <property type="match status" value="1"/>
</dbReference>
<dbReference type="InterPro" id="IPR000307">
    <property type="entry name" value="Ribosomal_bS16"/>
</dbReference>
<dbReference type="GO" id="GO:0003735">
    <property type="term" value="F:structural constituent of ribosome"/>
    <property type="evidence" value="ECO:0007669"/>
    <property type="project" value="InterPro"/>
</dbReference>
<dbReference type="HAMAP" id="MF_00385">
    <property type="entry name" value="Ribosomal_bS16"/>
    <property type="match status" value="1"/>
</dbReference>
<name>E0XQ54_9BACT</name>
<dbReference type="SUPFAM" id="SSF54565">
    <property type="entry name" value="Ribosomal protein S16"/>
    <property type="match status" value="1"/>
</dbReference>
<feature type="compositionally biased region" description="Basic and acidic residues" evidence="4">
    <location>
        <begin position="102"/>
        <end position="135"/>
    </location>
</feature>
<dbReference type="EMBL" id="GU474840">
    <property type="protein sequence ID" value="ADI16545.1"/>
    <property type="molecule type" value="Genomic_DNA"/>
</dbReference>
<reference evidence="5" key="1">
    <citation type="journal article" date="2011" name="Environ. Microbiol.">
        <title>Time-series analyses of Monterey Bay coastal microbial picoplankton using a 'genome proxy' microarray.</title>
        <authorList>
            <person name="Rich V.I."/>
            <person name="Pham V.D."/>
            <person name="Eppley J."/>
            <person name="Shi Y."/>
            <person name="DeLong E.F."/>
        </authorList>
    </citation>
    <scope>NUCLEOTIDE SEQUENCE</scope>
</reference>
<dbReference type="Gene3D" id="3.30.1320.10">
    <property type="match status" value="1"/>
</dbReference>
<keyword evidence="2 3" id="KW-0687">Ribonucleoprotein</keyword>
<protein>
    <recommendedName>
        <fullName evidence="3">Small ribosomal subunit protein bS16</fullName>
    </recommendedName>
</protein>
<dbReference type="GO" id="GO:0006412">
    <property type="term" value="P:translation"/>
    <property type="evidence" value="ECO:0007669"/>
    <property type="project" value="UniProtKB-UniRule"/>
</dbReference>
<feature type="compositionally biased region" description="Basic and acidic residues" evidence="4">
    <location>
        <begin position="142"/>
        <end position="152"/>
    </location>
</feature>
<gene>
    <name evidence="3" type="primary">rpsP</name>
</gene>
<dbReference type="PANTHER" id="PTHR12919:SF20">
    <property type="entry name" value="SMALL RIBOSOMAL SUBUNIT PROTEIN BS16M"/>
    <property type="match status" value="1"/>
</dbReference>
<organism evidence="5">
    <name type="scientific">uncultured bacterium HF4000_009C18</name>
    <dbReference type="NCBI Taxonomy" id="711003"/>
    <lineage>
        <taxon>Bacteria</taxon>
        <taxon>environmental samples</taxon>
    </lineage>
</organism>
<sequence>MLKIRLSMGGAKKRPVYKIVVADSRFPRDGRFIEKVGFFNPLLPKTKKERVNLEVDRIKHWISKGAKPTLRVSRILGEAEVFPMPPKGNNPLKAIPKKDRKKDKAESDKPAAYVPKKDTAPKTEPKKEESKKEAPKTAAPKTEPKKEDPKKK</sequence>
<dbReference type="AlphaFoldDB" id="E0XQ54"/>
<evidence type="ECO:0000256" key="2">
    <source>
        <dbReference type="ARBA" id="ARBA00023274"/>
    </source>
</evidence>
<dbReference type="NCBIfam" id="TIGR00002">
    <property type="entry name" value="S16"/>
    <property type="match status" value="1"/>
</dbReference>
<comment type="similarity">
    <text evidence="3">Belongs to the bacterial ribosomal protein bS16 family.</text>
</comment>
<evidence type="ECO:0000256" key="4">
    <source>
        <dbReference type="SAM" id="MobiDB-lite"/>
    </source>
</evidence>
<dbReference type="Pfam" id="PF00886">
    <property type="entry name" value="Ribosomal_S16"/>
    <property type="match status" value="1"/>
</dbReference>
<dbReference type="InterPro" id="IPR023803">
    <property type="entry name" value="Ribosomal_bS16_dom_sf"/>
</dbReference>
<evidence type="ECO:0000256" key="3">
    <source>
        <dbReference type="HAMAP-Rule" id="MF_00385"/>
    </source>
</evidence>
<dbReference type="GO" id="GO:0005737">
    <property type="term" value="C:cytoplasm"/>
    <property type="evidence" value="ECO:0007669"/>
    <property type="project" value="UniProtKB-ARBA"/>
</dbReference>
<feature type="region of interest" description="Disordered" evidence="4">
    <location>
        <begin position="81"/>
        <end position="152"/>
    </location>
</feature>